<organism evidence="1 2">
    <name type="scientific">Corynebacterium mustelae</name>
    <dbReference type="NCBI Taxonomy" id="571915"/>
    <lineage>
        <taxon>Bacteria</taxon>
        <taxon>Bacillati</taxon>
        <taxon>Actinomycetota</taxon>
        <taxon>Actinomycetes</taxon>
        <taxon>Mycobacteriales</taxon>
        <taxon>Corynebacteriaceae</taxon>
        <taxon>Corynebacterium</taxon>
    </lineage>
</organism>
<name>A0A0G3GXX5_9CORY</name>
<dbReference type="AlphaFoldDB" id="A0A0G3GXX5"/>
<dbReference type="PATRIC" id="fig|571915.4.peg.33"/>
<dbReference type="InterPro" id="IPR010148">
    <property type="entry name" value="CRISPR-assoc_prot_CT1975"/>
</dbReference>
<evidence type="ECO:0000313" key="1">
    <source>
        <dbReference type="EMBL" id="AKK04393.1"/>
    </source>
</evidence>
<protein>
    <submittedName>
        <fullName evidence="1">CRISPR-associated protein, Cse4 family</fullName>
    </submittedName>
</protein>
<dbReference type="EMBL" id="CP011542">
    <property type="protein sequence ID" value="AKK04393.1"/>
    <property type="molecule type" value="Genomic_DNA"/>
</dbReference>
<proteinExistence type="predicted"/>
<evidence type="ECO:0000313" key="2">
    <source>
        <dbReference type="Proteomes" id="UP000035199"/>
    </source>
</evidence>
<dbReference type="Proteomes" id="UP000035199">
    <property type="component" value="Chromosome"/>
</dbReference>
<dbReference type="RefSeq" id="WP_047260818.1">
    <property type="nucleotide sequence ID" value="NZ_CP011542.1"/>
</dbReference>
<dbReference type="KEGG" id="cmv:CMUST_00170"/>
<sequence>MSNHLTLHIVASVPYSNLNRDDTGTPKHVRRGGFQAALLSSQAIKKGIRTKYENSALVTSVRSGQLEDTVVQRALEINPSADEKALKKAAKKIIGNLTKNDEGGDTKNGKEPARSIWLSSEELEVAAAQILGNTDDEFLLDGKTGSLAIAAFGRMFAKAPQKGTEAALSVSPAVTSHAVNIATDYFSTVDDIKEANRESGATYLGVAQYTSGVFYRTVSIDKEQLHRSWTGFDSENAEESLALLVDAIIYGLPRGKQHSTAPFVQPALVFAEEQRYRSSYDFEAPVQADRTNGGFLEPTLDELNKQYEAARAFDPANFDGLEFVAGTATSLDDKFKNATKGSKDELVAAIVAWIKQ</sequence>
<reference evidence="1 2" key="1">
    <citation type="journal article" date="2015" name="Genome Announc.">
        <title>Complete Genome Sequence of the Type Strain Corynebacterium mustelae DSM 45274, Isolated from Various Tissues of a Male Ferret with Lethal Sepsis.</title>
        <authorList>
            <person name="Ruckert C."/>
            <person name="Eimer J."/>
            <person name="Winkler A."/>
            <person name="Tauch A."/>
        </authorList>
    </citation>
    <scope>NUCLEOTIDE SEQUENCE [LARGE SCALE GENOMIC DNA]</scope>
    <source>
        <strain evidence="1 2">DSM 45274</strain>
    </source>
</reference>
<keyword evidence="2" id="KW-1185">Reference proteome</keyword>
<accession>A0A0G3GXX5</accession>
<reference evidence="2" key="2">
    <citation type="submission" date="2015-05" db="EMBL/GenBank/DDBJ databases">
        <title>Complete genome sequence of Corynebacterium mustelae DSM 45274, isolated from various tissues of a male ferret with lethal sepsis.</title>
        <authorList>
            <person name="Ruckert C."/>
            <person name="Albersmeier A."/>
            <person name="Winkler A."/>
            <person name="Tauch A."/>
        </authorList>
    </citation>
    <scope>NUCLEOTIDE SEQUENCE [LARGE SCALE GENOMIC DNA]</scope>
    <source>
        <strain evidence="2">DSM 45274</strain>
    </source>
</reference>
<dbReference type="STRING" id="571915.CMUST_00170"/>
<dbReference type="Pfam" id="PF09344">
    <property type="entry name" value="Cas_CT1975"/>
    <property type="match status" value="1"/>
</dbReference>
<gene>
    <name evidence="1" type="primary">casC</name>
    <name evidence="1" type="ORF">CMUST_00170</name>
</gene>
<dbReference type="OrthoDB" id="5291250at2"/>